<feature type="transmembrane region" description="Helical" evidence="12">
    <location>
        <begin position="181"/>
        <end position="205"/>
    </location>
</feature>
<dbReference type="GO" id="GO:0046933">
    <property type="term" value="F:proton-transporting ATP synthase activity, rotational mechanism"/>
    <property type="evidence" value="ECO:0007669"/>
    <property type="project" value="TreeGrafter"/>
</dbReference>
<keyword evidence="8" id="KW-0406">Ion transport</keyword>
<organism evidence="13">
    <name type="scientific">Bambusiphaga furca</name>
    <dbReference type="NCBI Taxonomy" id="2566015"/>
    <lineage>
        <taxon>Eukaryota</taxon>
        <taxon>Metazoa</taxon>
        <taxon>Ecdysozoa</taxon>
        <taxon>Arthropoda</taxon>
        <taxon>Hexapoda</taxon>
        <taxon>Insecta</taxon>
        <taxon>Pterygota</taxon>
        <taxon>Neoptera</taxon>
        <taxon>Paraneoptera</taxon>
        <taxon>Hemiptera</taxon>
        <taxon>Auchenorrhyncha</taxon>
        <taxon>Fulgoroidea</taxon>
        <taxon>Delphacidae</taxon>
        <taxon>Delphacinae</taxon>
        <taxon>Bambusiphaga</taxon>
    </lineage>
</organism>
<evidence type="ECO:0000256" key="10">
    <source>
        <dbReference type="ARBA" id="ARBA00023310"/>
    </source>
</evidence>
<dbReference type="NCBIfam" id="TIGR01131">
    <property type="entry name" value="ATP_synt_6_or_A"/>
    <property type="match status" value="1"/>
</dbReference>
<comment type="subcellular location">
    <subcellularLocation>
        <location evidence="1">Membrane</location>
        <topology evidence="1">Multi-pass membrane protein</topology>
    </subcellularLocation>
    <subcellularLocation>
        <location evidence="11">Mitochondrion inner membrane</location>
        <topology evidence="11">Multi-pass membrane protein</topology>
    </subcellularLocation>
</comment>
<keyword evidence="4" id="KW-0138">CF(0)</keyword>
<dbReference type="GeneID" id="62618537"/>
<dbReference type="AlphaFoldDB" id="A0A7S4YYK7"/>
<keyword evidence="5 12" id="KW-0812">Transmembrane</keyword>
<evidence type="ECO:0000256" key="2">
    <source>
        <dbReference type="ARBA" id="ARBA00006810"/>
    </source>
</evidence>
<evidence type="ECO:0000256" key="8">
    <source>
        <dbReference type="ARBA" id="ARBA00023065"/>
    </source>
</evidence>
<dbReference type="SUPFAM" id="SSF81336">
    <property type="entry name" value="F1F0 ATP synthase subunit A"/>
    <property type="match status" value="1"/>
</dbReference>
<evidence type="ECO:0000256" key="7">
    <source>
        <dbReference type="ARBA" id="ARBA00022989"/>
    </source>
</evidence>
<reference evidence="13" key="1">
    <citation type="submission" date="2018-05" db="EMBL/GenBank/DDBJ databases">
        <authorList>
            <person name="Huang Y."/>
            <person name="Qin D."/>
        </authorList>
    </citation>
    <scope>NUCLEOTIDE SEQUENCE</scope>
</reference>
<dbReference type="Gene3D" id="1.20.120.220">
    <property type="entry name" value="ATP synthase, F0 complex, subunit A"/>
    <property type="match status" value="1"/>
</dbReference>
<dbReference type="PANTHER" id="PTHR11410:SF0">
    <property type="entry name" value="ATP SYNTHASE SUBUNIT A"/>
    <property type="match status" value="1"/>
</dbReference>
<dbReference type="GO" id="GO:0005743">
    <property type="term" value="C:mitochondrial inner membrane"/>
    <property type="evidence" value="ECO:0007669"/>
    <property type="project" value="UniProtKB-SubCell"/>
</dbReference>
<keyword evidence="6" id="KW-0375">Hydrogen ion transport</keyword>
<reference evidence="13" key="2">
    <citation type="journal article" date="2020" name="Genomics">
        <title>Contribution to the mitogenome diversity in Delphacinae: Phylogenetic and ecological implications.</title>
        <authorList>
            <person name="Huang Y.-X."/>
            <person name="Ren F.-J."/>
            <person name="Bartlett C.R."/>
            <person name="Wei Y.-S."/>
            <person name="Qin D.-Z."/>
        </authorList>
    </citation>
    <scope>NUCLEOTIDE SEQUENCE</scope>
</reference>
<evidence type="ECO:0000256" key="6">
    <source>
        <dbReference type="ARBA" id="ARBA00022781"/>
    </source>
</evidence>
<keyword evidence="3" id="KW-0813">Transport</keyword>
<keyword evidence="7 12" id="KW-1133">Transmembrane helix</keyword>
<dbReference type="PROSITE" id="PS00449">
    <property type="entry name" value="ATPASE_A"/>
    <property type="match status" value="1"/>
</dbReference>
<protein>
    <recommendedName>
        <fullName evidence="11">ATP synthase subunit a</fullName>
    </recommendedName>
</protein>
<keyword evidence="10" id="KW-0066">ATP synthesis</keyword>
<gene>
    <name evidence="13" type="primary">ATP6</name>
</gene>
<evidence type="ECO:0000256" key="4">
    <source>
        <dbReference type="ARBA" id="ARBA00022547"/>
    </source>
</evidence>
<feature type="transmembrane region" description="Helical" evidence="12">
    <location>
        <begin position="148"/>
        <end position="169"/>
    </location>
</feature>
<name>A0A7S4YYK7_9HEMI</name>
<keyword evidence="9 12" id="KW-0472">Membrane</keyword>
<evidence type="ECO:0000256" key="11">
    <source>
        <dbReference type="RuleBase" id="RU004450"/>
    </source>
</evidence>
<evidence type="ECO:0000256" key="12">
    <source>
        <dbReference type="SAM" id="Phobius"/>
    </source>
</evidence>
<evidence type="ECO:0000256" key="5">
    <source>
        <dbReference type="ARBA" id="ARBA00022692"/>
    </source>
</evidence>
<dbReference type="RefSeq" id="YP_009987496.1">
    <property type="nucleotide sequence ID" value="NC_052689.1"/>
</dbReference>
<dbReference type="InterPro" id="IPR035908">
    <property type="entry name" value="F0_ATP_A_sf"/>
</dbReference>
<dbReference type="InterPro" id="IPR023011">
    <property type="entry name" value="ATP_synth_F0_asu_AS"/>
</dbReference>
<proteinExistence type="inferred from homology"/>
<accession>A0A7S4YYK7</accession>
<comment type="similarity">
    <text evidence="2">Belongs to the ATPase A chain family.</text>
</comment>
<feature type="transmembrane region" description="Helical" evidence="12">
    <location>
        <begin position="123"/>
        <end position="142"/>
    </location>
</feature>
<dbReference type="EMBL" id="MH293453">
    <property type="protein sequence ID" value="QBZ37956.1"/>
    <property type="molecule type" value="Genomic_DNA"/>
</dbReference>
<evidence type="ECO:0000313" key="13">
    <source>
        <dbReference type="EMBL" id="QBZ37956.1"/>
    </source>
</evidence>
<feature type="transmembrane region" description="Helical" evidence="12">
    <location>
        <begin position="66"/>
        <end position="90"/>
    </location>
</feature>
<geneLocation type="mitochondrion" evidence="13"/>
<dbReference type="CDD" id="cd00310">
    <property type="entry name" value="ATP-synt_Fo_a_6"/>
    <property type="match status" value="1"/>
</dbReference>
<dbReference type="PANTHER" id="PTHR11410">
    <property type="entry name" value="ATP SYNTHASE SUBUNIT A"/>
    <property type="match status" value="1"/>
</dbReference>
<dbReference type="InterPro" id="IPR000568">
    <property type="entry name" value="ATP_synth_F0_asu"/>
</dbReference>
<dbReference type="Pfam" id="PF00119">
    <property type="entry name" value="ATP-synt_A"/>
    <property type="match status" value="1"/>
</dbReference>
<evidence type="ECO:0000256" key="1">
    <source>
        <dbReference type="ARBA" id="ARBA00004141"/>
    </source>
</evidence>
<feature type="transmembrane region" description="Helical" evidence="12">
    <location>
        <begin position="96"/>
        <end position="116"/>
    </location>
</feature>
<evidence type="ECO:0000256" key="9">
    <source>
        <dbReference type="ARBA" id="ARBA00023136"/>
    </source>
</evidence>
<dbReference type="InterPro" id="IPR045083">
    <property type="entry name" value="ATP_synth_F0_asu_bact/mt"/>
</dbReference>
<dbReference type="PRINTS" id="PR00123">
    <property type="entry name" value="ATPASEA"/>
</dbReference>
<feature type="transmembrane region" description="Helical" evidence="12">
    <location>
        <begin position="12"/>
        <end position="31"/>
    </location>
</feature>
<evidence type="ECO:0000256" key="3">
    <source>
        <dbReference type="ARBA" id="ARBA00022448"/>
    </source>
</evidence>
<dbReference type="CTD" id="4508"/>
<dbReference type="GO" id="GO:0045259">
    <property type="term" value="C:proton-transporting ATP synthase complex"/>
    <property type="evidence" value="ECO:0007669"/>
    <property type="project" value="UniProtKB-KW"/>
</dbReference>
<keyword evidence="13" id="KW-0496">Mitochondrion</keyword>
<sequence length="218" mass="25148">MMPNLFSSFDPATTLSISINWMSMICVLMMLPNKFWIQESRNSMIKLIVSKKISQEMNFIYSNKQILMYLKSIFMFILVMNLMGLIPYMFTPTSHISISISMALPIWMSMIFYSWINQTNLMFAHLLPMNTPMLIAPFMIMVESLSNLIRPISLSVRLTANMIAGHLLMTLLGNINQIKSIYLILLIQMSLMVFEIAVSFIQAYVFSILMTMYSSEIP</sequence>